<keyword evidence="2" id="KW-1185">Reference proteome</keyword>
<reference evidence="1 2" key="1">
    <citation type="submission" date="2020-12" db="EMBL/GenBank/DDBJ databases">
        <title>Sulforoseuscoccus oceanibium gen. nov., sp. nov., a representative of the phylum Verrucomicrobia with special cytoplasmic membrane, and proposal of Sulforoseuscoccusaceae fam. nov.</title>
        <authorList>
            <person name="Xi F."/>
        </authorList>
    </citation>
    <scope>NUCLEOTIDE SEQUENCE [LARGE SCALE GENOMIC DNA]</scope>
    <source>
        <strain evidence="1 2">T37</strain>
    </source>
</reference>
<dbReference type="Gene3D" id="2.30.30.700">
    <property type="entry name" value="SLA1 homology domain 1"/>
    <property type="match status" value="1"/>
</dbReference>
<organism evidence="1 2">
    <name type="scientific">Sulfuriroseicoccus oceanibius</name>
    <dbReference type="NCBI Taxonomy" id="2707525"/>
    <lineage>
        <taxon>Bacteria</taxon>
        <taxon>Pseudomonadati</taxon>
        <taxon>Verrucomicrobiota</taxon>
        <taxon>Verrucomicrobiia</taxon>
        <taxon>Verrucomicrobiales</taxon>
        <taxon>Verrucomicrobiaceae</taxon>
        <taxon>Sulfuriroseicoccus</taxon>
    </lineage>
</organism>
<evidence type="ECO:0000313" key="1">
    <source>
        <dbReference type="EMBL" id="QQL46290.1"/>
    </source>
</evidence>
<accession>A0A7T7F3U2</accession>
<dbReference type="EMBL" id="CP066776">
    <property type="protein sequence ID" value="QQL46290.1"/>
    <property type="molecule type" value="Genomic_DNA"/>
</dbReference>
<protein>
    <submittedName>
        <fullName evidence="1">Uncharacterized protein</fullName>
    </submittedName>
</protein>
<dbReference type="InterPro" id="IPR036249">
    <property type="entry name" value="Thioredoxin-like_sf"/>
</dbReference>
<dbReference type="SUPFAM" id="SSF52833">
    <property type="entry name" value="Thioredoxin-like"/>
    <property type="match status" value="1"/>
</dbReference>
<gene>
    <name evidence="1" type="ORF">G3M56_006875</name>
</gene>
<dbReference type="Gene3D" id="3.40.30.10">
    <property type="entry name" value="Glutaredoxin"/>
    <property type="match status" value="1"/>
</dbReference>
<evidence type="ECO:0000313" key="2">
    <source>
        <dbReference type="Proteomes" id="UP000475117"/>
    </source>
</evidence>
<name>A0A7T7F3U2_9BACT</name>
<dbReference type="Proteomes" id="UP000475117">
    <property type="component" value="Chromosome"/>
</dbReference>
<sequence>MTTRMSMNAGVNWLRSRSGFGLVCGVCLALTGCVSTEGPSESADGSIVENPTNEASGAVGDAFKIDMEADNAGVEAAITEFEQFVDTEEGITPIDAGSDLPDVLPALDEDEVSSGNQFGEQGGAGGSGRPVWMSSGSEAILAAQNQELPLLVWMANSRSGAADRAIRDQVFATNEFRKMAGERFVGLKIDYGDQETRNSKYYQSFKDRYKPRGAPVVLLLRADGTEFARYRGYRSDASVKGWLQRLEADLEKLSESEERWIETLRRNGYRDWKDTQGRTFFGRLMSVEDDDVWFMDRYKRRYEVPLRRLSPADRAGILKANR</sequence>
<dbReference type="KEGG" id="soa:G3M56_006875"/>
<dbReference type="AlphaFoldDB" id="A0A7T7F3U2"/>
<dbReference type="PROSITE" id="PS51257">
    <property type="entry name" value="PROKAR_LIPOPROTEIN"/>
    <property type="match status" value="1"/>
</dbReference>
<dbReference type="RefSeq" id="WP_164361447.1">
    <property type="nucleotide sequence ID" value="NZ_CP066776.1"/>
</dbReference>
<proteinExistence type="predicted"/>